<dbReference type="InterPro" id="IPR006626">
    <property type="entry name" value="PbH1"/>
</dbReference>
<dbReference type="Proteomes" id="UP000291562">
    <property type="component" value="Chromosome"/>
</dbReference>
<dbReference type="PANTHER" id="PTHR11878">
    <property type="entry name" value="SODIUM/CALCIUM EXCHANGER"/>
    <property type="match status" value="1"/>
</dbReference>
<dbReference type="SMART" id="SM00710">
    <property type="entry name" value="PbH1"/>
    <property type="match status" value="10"/>
</dbReference>
<evidence type="ECO:0000256" key="4">
    <source>
        <dbReference type="ARBA" id="ARBA00023065"/>
    </source>
</evidence>
<dbReference type="SUPFAM" id="SSF51126">
    <property type="entry name" value="Pectin lyase-like"/>
    <property type="match status" value="1"/>
</dbReference>
<keyword evidence="2" id="KW-0677">Repeat</keyword>
<keyword evidence="8" id="KW-1185">Reference proteome</keyword>
<feature type="chain" id="PRO_5019017959" description="Calx-beta domain-containing protein" evidence="5">
    <location>
        <begin position="29"/>
        <end position="999"/>
    </location>
</feature>
<evidence type="ECO:0000259" key="6">
    <source>
        <dbReference type="SMART" id="SM00237"/>
    </source>
</evidence>
<dbReference type="InterPro" id="IPR012334">
    <property type="entry name" value="Pectin_lyas_fold"/>
</dbReference>
<dbReference type="InterPro" id="IPR003644">
    <property type="entry name" value="Calx_beta"/>
</dbReference>
<sequence length="999" mass="100130">MRISCKKYSRRFFCALAIIGGLSPLASASTFTVTTTADSGPGSLRQAILNANANPGADTILFGIGTGAQTIAPLSELPALSDPVILNAQSQTGFNGVPLIRIDGINAGDSEGLRIDASQTTVQGLIITRFARDGIAIISGSGNFVRGCYLGTDGISALGNDTGIFIDSTTSSTIGGSLTNDFNVISGNASDGIYIGASASNISLFGNRVGLNAAGTAAIANLGSGIRTLAANTKIGSTQPAQHNFFSGNGGDGIYVDSTTGVQIIGNYIGVNVAGTAAIANGGSGIVDDLGVGTSIGDTTSGGANVISGNGDNGIVLIGVQGSQILANIIGIAANGSQALPNTNYGIRAISGSFVNIGASSAGTGNLISGNGRSGIILEAVTSNFVIASNNIGSNAAGTATLPNGEDGIVVYGQNISVGNSLAGNVISGNSGSGISIDAPAQNISVLRNMIGLNTAGTASLGNQGYGIRAVGGGGIVIGQPGSGNTISGNKRGVNLEAAVTAAKVQSNVIGLSANQSAAIGNNENGIGIQGANNQIGGTAANTGNVIAANSYYGISLYGPGATGNHIEGNSIGTNAASTGIFPNQFGIVIYGANGNFIGGTAAGAGNVIANNSNNGIYLWFGAQNRFLGNRIYANQRLGIDLDPQGPLPNDTLDVDHGPNEGQNYPVVTLATQLANAVSVQGQLSSLRNANFRIEYFLSATCDITGMGQAEQFLGSSNVLTDVNGIAAISASLPSNPVSGFITTTATSADGNTSEFSPCIAIGPASAGEFNIATPVQAYEDVALFKVAIVRSHGLSGIASVKFNTADGTATAPADYASVIQTLTFAAGESIKIVNIPIVLDNQVEGTEHFGLVLSQPTGGAKLGANSAVDAALYDHDPGYPFYSVTDASVSAPDVGQVQTSITIKLSAPTTHTIVLNYQTADGAAKAGADYVALSGQVTFLAGETSKVVPITVLADAQNQIEKTFYLQIVGGTGNVIAYDSEGQITITASDRIFKNGFE</sequence>
<keyword evidence="1 5" id="KW-0732">Signal</keyword>
<dbReference type="EMBL" id="CP035704">
    <property type="protein sequence ID" value="QBB69424.1"/>
    <property type="molecule type" value="Genomic_DNA"/>
</dbReference>
<protein>
    <recommendedName>
        <fullName evidence="6">Calx-beta domain-containing protein</fullName>
    </recommendedName>
</protein>
<dbReference type="InterPro" id="IPR051171">
    <property type="entry name" value="CaCA"/>
</dbReference>
<dbReference type="SMART" id="SM00237">
    <property type="entry name" value="Calx_beta"/>
    <property type="match status" value="2"/>
</dbReference>
<evidence type="ECO:0000256" key="1">
    <source>
        <dbReference type="ARBA" id="ARBA00022729"/>
    </source>
</evidence>
<dbReference type="GO" id="GO:0016020">
    <property type="term" value="C:membrane"/>
    <property type="evidence" value="ECO:0007669"/>
    <property type="project" value="InterPro"/>
</dbReference>
<evidence type="ECO:0000256" key="3">
    <source>
        <dbReference type="ARBA" id="ARBA00022837"/>
    </source>
</evidence>
<dbReference type="GO" id="GO:0007154">
    <property type="term" value="P:cell communication"/>
    <property type="evidence" value="ECO:0007669"/>
    <property type="project" value="InterPro"/>
</dbReference>
<reference evidence="7 8" key="1">
    <citation type="submission" date="2019-01" db="EMBL/GenBank/DDBJ databases">
        <title>Pseudolysobacter antarctica gen. nov., sp. nov., isolated from Fildes Peninsula, Antarctica.</title>
        <authorList>
            <person name="Wei Z."/>
            <person name="Peng F."/>
        </authorList>
    </citation>
    <scope>NUCLEOTIDE SEQUENCE [LARGE SCALE GENOMIC DNA]</scope>
    <source>
        <strain evidence="7 8">AQ6-296</strain>
    </source>
</reference>
<evidence type="ECO:0000313" key="7">
    <source>
        <dbReference type="EMBL" id="QBB69424.1"/>
    </source>
</evidence>
<evidence type="ECO:0000313" key="8">
    <source>
        <dbReference type="Proteomes" id="UP000291562"/>
    </source>
</evidence>
<proteinExistence type="predicted"/>
<gene>
    <name evidence="7" type="ORF">ELE36_02990</name>
</gene>
<dbReference type="Gene3D" id="2.160.20.10">
    <property type="entry name" value="Single-stranded right-handed beta-helix, Pectin lyase-like"/>
    <property type="match status" value="2"/>
</dbReference>
<accession>A0A411HG38</accession>
<dbReference type="InterPro" id="IPR011050">
    <property type="entry name" value="Pectin_lyase_fold/virulence"/>
</dbReference>
<keyword evidence="4" id="KW-0813">Transport</keyword>
<feature type="domain" description="Calx-beta" evidence="6">
    <location>
        <begin position="869"/>
        <end position="970"/>
    </location>
</feature>
<organism evidence="7 8">
    <name type="scientific">Pseudolysobacter antarcticus</name>
    <dbReference type="NCBI Taxonomy" id="2511995"/>
    <lineage>
        <taxon>Bacteria</taxon>
        <taxon>Pseudomonadati</taxon>
        <taxon>Pseudomonadota</taxon>
        <taxon>Gammaproteobacteria</taxon>
        <taxon>Lysobacterales</taxon>
        <taxon>Rhodanobacteraceae</taxon>
        <taxon>Pseudolysobacter</taxon>
    </lineage>
</organism>
<evidence type="ECO:0000256" key="5">
    <source>
        <dbReference type="SAM" id="SignalP"/>
    </source>
</evidence>
<name>A0A411HG38_9GAMM</name>
<dbReference type="RefSeq" id="WP_129831681.1">
    <property type="nucleotide sequence ID" value="NZ_CP035704.1"/>
</dbReference>
<dbReference type="Gene3D" id="2.60.40.2030">
    <property type="match status" value="2"/>
</dbReference>
<dbReference type="KEGG" id="xbc:ELE36_02990"/>
<dbReference type="SUPFAM" id="SSF141072">
    <property type="entry name" value="CalX-like"/>
    <property type="match status" value="2"/>
</dbReference>
<evidence type="ECO:0000256" key="2">
    <source>
        <dbReference type="ARBA" id="ARBA00022737"/>
    </source>
</evidence>
<dbReference type="InterPro" id="IPR038081">
    <property type="entry name" value="CalX-like_sf"/>
</dbReference>
<dbReference type="Pfam" id="PF03160">
    <property type="entry name" value="Calx-beta"/>
    <property type="match status" value="2"/>
</dbReference>
<keyword evidence="4" id="KW-0406">Ion transport</keyword>
<keyword evidence="3" id="KW-0106">Calcium</keyword>
<dbReference type="PANTHER" id="PTHR11878:SF65">
    <property type="entry name" value="NA_CA-EXCHANGE PROTEIN, ISOFORM G"/>
    <property type="match status" value="1"/>
</dbReference>
<dbReference type="GO" id="GO:0030001">
    <property type="term" value="P:metal ion transport"/>
    <property type="evidence" value="ECO:0007669"/>
    <property type="project" value="TreeGrafter"/>
</dbReference>
<feature type="signal peptide" evidence="5">
    <location>
        <begin position="1"/>
        <end position="28"/>
    </location>
</feature>
<dbReference type="AlphaFoldDB" id="A0A411HG38"/>
<feature type="domain" description="Calx-beta" evidence="6">
    <location>
        <begin position="758"/>
        <end position="855"/>
    </location>
</feature>
<dbReference type="OrthoDB" id="5940902at2"/>